<organism evidence="2 3">
    <name type="scientific">Pristionchus pacificus</name>
    <name type="common">Parasitic nematode worm</name>
    <dbReference type="NCBI Taxonomy" id="54126"/>
    <lineage>
        <taxon>Eukaryota</taxon>
        <taxon>Metazoa</taxon>
        <taxon>Ecdysozoa</taxon>
        <taxon>Nematoda</taxon>
        <taxon>Chromadorea</taxon>
        <taxon>Rhabditida</taxon>
        <taxon>Rhabditina</taxon>
        <taxon>Diplogasteromorpha</taxon>
        <taxon>Diplogasteroidea</taxon>
        <taxon>Neodiplogasteridae</taxon>
        <taxon>Pristionchus</taxon>
    </lineage>
</organism>
<reference evidence="2" key="2">
    <citation type="submission" date="2022-06" db="UniProtKB">
        <authorList>
            <consortium name="EnsemblMetazoa"/>
        </authorList>
    </citation>
    <scope>IDENTIFICATION</scope>
    <source>
        <strain evidence="2">PS312</strain>
    </source>
</reference>
<evidence type="ECO:0000256" key="1">
    <source>
        <dbReference type="SAM" id="MobiDB-lite"/>
    </source>
</evidence>
<accession>A0A8R1V1R7</accession>
<protein>
    <submittedName>
        <fullName evidence="2">Uncharacterized protein</fullName>
    </submittedName>
</protein>
<dbReference type="AlphaFoldDB" id="A0A2A6BNV0"/>
<keyword evidence="3" id="KW-1185">Reference proteome</keyword>
<evidence type="ECO:0000313" key="3">
    <source>
        <dbReference type="Proteomes" id="UP000005239"/>
    </source>
</evidence>
<proteinExistence type="predicted"/>
<gene>
    <name evidence="2" type="primary">WBGene00282371</name>
</gene>
<accession>A0A2A6BNV0</accession>
<feature type="compositionally biased region" description="Gly residues" evidence="1">
    <location>
        <begin position="161"/>
        <end position="177"/>
    </location>
</feature>
<dbReference type="EnsemblMetazoa" id="PPA44002.1">
    <property type="protein sequence ID" value="PPA44002.1"/>
    <property type="gene ID" value="WBGene00282371"/>
</dbReference>
<name>A0A2A6BNV0_PRIPA</name>
<dbReference type="Proteomes" id="UP000005239">
    <property type="component" value="Unassembled WGS sequence"/>
</dbReference>
<reference evidence="3" key="1">
    <citation type="journal article" date="2008" name="Nat. Genet.">
        <title>The Pristionchus pacificus genome provides a unique perspective on nematode lifestyle and parasitism.</title>
        <authorList>
            <person name="Dieterich C."/>
            <person name="Clifton S.W."/>
            <person name="Schuster L.N."/>
            <person name="Chinwalla A."/>
            <person name="Delehaunty K."/>
            <person name="Dinkelacker I."/>
            <person name="Fulton L."/>
            <person name="Fulton R."/>
            <person name="Godfrey J."/>
            <person name="Minx P."/>
            <person name="Mitreva M."/>
            <person name="Roeseler W."/>
            <person name="Tian H."/>
            <person name="Witte H."/>
            <person name="Yang S.P."/>
            <person name="Wilson R.K."/>
            <person name="Sommer R.J."/>
        </authorList>
    </citation>
    <scope>NUCLEOTIDE SEQUENCE [LARGE SCALE GENOMIC DNA]</scope>
    <source>
        <strain evidence="3">PS312</strain>
    </source>
</reference>
<feature type="region of interest" description="Disordered" evidence="1">
    <location>
        <begin position="160"/>
        <end position="188"/>
    </location>
</feature>
<evidence type="ECO:0000313" key="2">
    <source>
        <dbReference type="EnsemblMetazoa" id="PPA44002.1"/>
    </source>
</evidence>
<sequence>MQKYGNLIGVPSRVGHVVRHDEDLEERDAEGVDVRPPFAALLASFGLFRVGQRVLLKGKREKQIEHNVRKRIRLSKFHELPYLECLVVARRAQILAVLALVHHVLQRRSSNVWYRIRAPYPRRDTVPGYGGVWYRTDYRIVEPFGRPCGPCHGLDHSGHVPIGGPGPGPGRGRGPGRTAGPIASPAPVTIDKNVSRAGDPRAAAAARAILLSVNCAALALPEPERLLTSADLQEGGRIMSTGSNSSSGSRRIKDCLEPLHSFLRL</sequence>